<proteinExistence type="predicted"/>
<dbReference type="Proteomes" id="UP000593560">
    <property type="component" value="Unassembled WGS sequence"/>
</dbReference>
<reference evidence="1 2" key="1">
    <citation type="journal article" date="2019" name="Genome Biol. Evol.">
        <title>Insights into the evolution of the New World diploid cottons (Gossypium, subgenus Houzingenia) based on genome sequencing.</title>
        <authorList>
            <person name="Grover C.E."/>
            <person name="Arick M.A. 2nd"/>
            <person name="Thrash A."/>
            <person name="Conover J.L."/>
            <person name="Sanders W.S."/>
            <person name="Peterson D.G."/>
            <person name="Frelichowski J.E."/>
            <person name="Scheffler J.A."/>
            <person name="Scheffler B.E."/>
            <person name="Wendel J.F."/>
        </authorList>
    </citation>
    <scope>NUCLEOTIDE SEQUENCE [LARGE SCALE GENOMIC DNA]</scope>
    <source>
        <strain evidence="1">0</strain>
        <tissue evidence="1">Leaf</tissue>
    </source>
</reference>
<dbReference type="EMBL" id="JABFAD010331271">
    <property type="protein sequence ID" value="MBA0819752.1"/>
    <property type="molecule type" value="Genomic_DNA"/>
</dbReference>
<accession>A0A7J9IC96</accession>
<comment type="caution">
    <text evidence="1">The sequence shown here is derived from an EMBL/GenBank/DDBJ whole genome shotgun (WGS) entry which is preliminary data.</text>
</comment>
<evidence type="ECO:0000313" key="1">
    <source>
        <dbReference type="EMBL" id="MBA0819752.1"/>
    </source>
</evidence>
<organism evidence="1 2">
    <name type="scientific">Gossypium harknessii</name>
    <dbReference type="NCBI Taxonomy" id="34285"/>
    <lineage>
        <taxon>Eukaryota</taxon>
        <taxon>Viridiplantae</taxon>
        <taxon>Streptophyta</taxon>
        <taxon>Embryophyta</taxon>
        <taxon>Tracheophyta</taxon>
        <taxon>Spermatophyta</taxon>
        <taxon>Magnoliopsida</taxon>
        <taxon>eudicotyledons</taxon>
        <taxon>Gunneridae</taxon>
        <taxon>Pentapetalae</taxon>
        <taxon>rosids</taxon>
        <taxon>malvids</taxon>
        <taxon>Malvales</taxon>
        <taxon>Malvaceae</taxon>
        <taxon>Malvoideae</taxon>
        <taxon>Gossypium</taxon>
    </lineage>
</organism>
<feature type="non-terminal residue" evidence="1">
    <location>
        <position position="18"/>
    </location>
</feature>
<sequence>MLITYASLNKLFQLYLLH</sequence>
<evidence type="ECO:0000313" key="2">
    <source>
        <dbReference type="Proteomes" id="UP000593560"/>
    </source>
</evidence>
<gene>
    <name evidence="1" type="ORF">Gohar_022245</name>
</gene>
<keyword evidence="2" id="KW-1185">Reference proteome</keyword>
<dbReference type="AlphaFoldDB" id="A0A7J9IC96"/>
<protein>
    <submittedName>
        <fullName evidence="1">Uncharacterized protein</fullName>
    </submittedName>
</protein>
<name>A0A7J9IC96_9ROSI</name>